<gene>
    <name evidence="4" type="ORF">QSP1433_LOCUS806</name>
</gene>
<sequence length="412" mass="46265">MCKMTTSFSLLALAAVCLADTPNEVHRSIDTATDWYSDWADTRHLYHTYDMDRDNRTQLRGNGKVEIGNGVLTMYGSPRIYLYAAVGTLWRNVEVTAYVKATHDGDILDMPTTNAVISARTNHYLHKDDPCQAHAYYAKINFNKGLFGFQKEFLHDETTTVYSSTRTSKSFGPIVNKFIGVKMVVRDDMDDVVLQLYVDHTEGANGGTWKKVYETRDASDWPASQGVTNQGFKCRYNYKPKKGVKDLNAPVLRGGINVFLRSDAVAGLQWKTASIREVNPIRSDVVRIITERPSKIKKRLRETPKKGKKENLQSSKSNATYNQLLDTHLSTDMGSLLTDLRSSIHKYIFTATAYVCTLIMLVGACLGLFMYRAVPDRQLEQKRAFPSVCVDPAESGDQKPTLGPMNSSRALI</sequence>
<keyword evidence="2" id="KW-0472">Membrane</keyword>
<keyword evidence="2" id="KW-1133">Transmembrane helix</keyword>
<feature type="signal peptide" evidence="3">
    <location>
        <begin position="1"/>
        <end position="19"/>
    </location>
</feature>
<keyword evidence="2" id="KW-0812">Transmembrane</keyword>
<evidence type="ECO:0000256" key="2">
    <source>
        <dbReference type="SAM" id="Phobius"/>
    </source>
</evidence>
<evidence type="ECO:0000313" key="4">
    <source>
        <dbReference type="EMBL" id="CAD9663849.1"/>
    </source>
</evidence>
<dbReference type="EMBL" id="HBHK01001352">
    <property type="protein sequence ID" value="CAD9663849.1"/>
    <property type="molecule type" value="Transcribed_RNA"/>
</dbReference>
<dbReference type="AlphaFoldDB" id="A0A7S2R8M5"/>
<evidence type="ECO:0000256" key="3">
    <source>
        <dbReference type="SAM" id="SignalP"/>
    </source>
</evidence>
<name>A0A7S2R8M5_9STRA</name>
<feature type="transmembrane region" description="Helical" evidence="2">
    <location>
        <begin position="347"/>
        <end position="371"/>
    </location>
</feature>
<feature type="region of interest" description="Disordered" evidence="1">
    <location>
        <begin position="393"/>
        <end position="412"/>
    </location>
</feature>
<reference evidence="4" key="1">
    <citation type="submission" date="2021-01" db="EMBL/GenBank/DDBJ databases">
        <authorList>
            <person name="Corre E."/>
            <person name="Pelletier E."/>
            <person name="Niang G."/>
            <person name="Scheremetjew M."/>
            <person name="Finn R."/>
            <person name="Kale V."/>
            <person name="Holt S."/>
            <person name="Cochrane G."/>
            <person name="Meng A."/>
            <person name="Brown T."/>
            <person name="Cohen L."/>
        </authorList>
    </citation>
    <scope>NUCLEOTIDE SEQUENCE</scope>
    <source>
        <strain evidence="4">NY070348D</strain>
    </source>
</reference>
<protein>
    <submittedName>
        <fullName evidence="4">Uncharacterized protein</fullName>
    </submittedName>
</protein>
<accession>A0A7S2R8M5</accession>
<keyword evidence="3" id="KW-0732">Signal</keyword>
<organism evidence="4">
    <name type="scientific">Mucochytrium quahogii</name>
    <dbReference type="NCBI Taxonomy" id="96639"/>
    <lineage>
        <taxon>Eukaryota</taxon>
        <taxon>Sar</taxon>
        <taxon>Stramenopiles</taxon>
        <taxon>Bigyra</taxon>
        <taxon>Labyrinthulomycetes</taxon>
        <taxon>Thraustochytrida</taxon>
        <taxon>Thraustochytriidae</taxon>
        <taxon>Mucochytrium</taxon>
    </lineage>
</organism>
<evidence type="ECO:0000256" key="1">
    <source>
        <dbReference type="SAM" id="MobiDB-lite"/>
    </source>
</evidence>
<feature type="chain" id="PRO_5030885135" evidence="3">
    <location>
        <begin position="20"/>
        <end position="412"/>
    </location>
</feature>
<proteinExistence type="predicted"/>